<dbReference type="STRING" id="372326.A0A1V4IG37"/>
<dbReference type="Proteomes" id="UP000190648">
    <property type="component" value="Unassembled WGS sequence"/>
</dbReference>
<dbReference type="GO" id="GO:0008013">
    <property type="term" value="F:beta-catenin binding"/>
    <property type="evidence" value="ECO:0007669"/>
    <property type="project" value="TreeGrafter"/>
</dbReference>
<comment type="caution">
    <text evidence="7">The sequence shown here is derived from an EMBL/GenBank/DDBJ whole genome shotgun (WGS) entry which is preliminary data.</text>
</comment>
<feature type="chain" id="PRO_5013002779" evidence="6">
    <location>
        <begin position="34"/>
        <end position="1211"/>
    </location>
</feature>
<evidence type="ECO:0000256" key="6">
    <source>
        <dbReference type="SAM" id="SignalP"/>
    </source>
</evidence>
<dbReference type="InterPro" id="IPR036723">
    <property type="entry name" value="Alpha-catenin/vinculin-like_sf"/>
</dbReference>
<feature type="region of interest" description="Disordered" evidence="5">
    <location>
        <begin position="512"/>
        <end position="534"/>
    </location>
</feature>
<keyword evidence="6" id="KW-0732">Signal</keyword>
<keyword evidence="4" id="KW-0175">Coiled coil</keyword>
<dbReference type="SUPFAM" id="SSF47220">
    <property type="entry name" value="alpha-catenin/vinculin-like"/>
    <property type="match status" value="3"/>
</dbReference>
<dbReference type="PANTHER" id="PTHR18914">
    <property type="entry name" value="ALPHA CATENIN"/>
    <property type="match status" value="1"/>
</dbReference>
<feature type="signal peptide" evidence="6">
    <location>
        <begin position="1"/>
        <end position="33"/>
    </location>
</feature>
<dbReference type="Pfam" id="PF01044">
    <property type="entry name" value="Vinculin"/>
    <property type="match status" value="1"/>
</dbReference>
<proteinExistence type="inferred from homology"/>
<evidence type="ECO:0000256" key="3">
    <source>
        <dbReference type="ARBA" id="ARBA00022490"/>
    </source>
</evidence>
<evidence type="ECO:0000256" key="2">
    <source>
        <dbReference type="ARBA" id="ARBA00008376"/>
    </source>
</evidence>
<organism evidence="7 8">
    <name type="scientific">Patagioenas fasciata monilis</name>
    <dbReference type="NCBI Taxonomy" id="372326"/>
    <lineage>
        <taxon>Eukaryota</taxon>
        <taxon>Metazoa</taxon>
        <taxon>Chordata</taxon>
        <taxon>Craniata</taxon>
        <taxon>Vertebrata</taxon>
        <taxon>Euteleostomi</taxon>
        <taxon>Archelosauria</taxon>
        <taxon>Archosauria</taxon>
        <taxon>Dinosauria</taxon>
        <taxon>Saurischia</taxon>
        <taxon>Theropoda</taxon>
        <taxon>Coelurosauria</taxon>
        <taxon>Aves</taxon>
        <taxon>Neognathae</taxon>
        <taxon>Neoaves</taxon>
        <taxon>Columbimorphae</taxon>
        <taxon>Columbiformes</taxon>
        <taxon>Columbidae</taxon>
        <taxon>Patagioenas</taxon>
    </lineage>
</organism>
<dbReference type="InterPro" id="IPR006077">
    <property type="entry name" value="Vinculin/catenin"/>
</dbReference>
<feature type="compositionally biased region" description="Polar residues" evidence="5">
    <location>
        <begin position="1186"/>
        <end position="1205"/>
    </location>
</feature>
<dbReference type="AlphaFoldDB" id="A0A1V4IG37"/>
<accession>A0A1V4IG37</accession>
<evidence type="ECO:0000256" key="1">
    <source>
        <dbReference type="ARBA" id="ARBA00004496"/>
    </source>
</evidence>
<sequence>MENPARRRILSPMAAQLCHLLLALEQGQGGCQALPNLRENAEKLAQATEELAAVARRLAQESGDEVCKEEMHPAAESLILRIEDAAGARRALLLLGNLTAKRLEELGDCPRQKSLAQNLQLLQKCVPLLHAAKRSDLKCSWDRRVKLSKDSAFQLMEGTIKELVSLLVGTTEPRDRAGTFSQHVSELLALLSHPRPLRCFGSELSAHVDAVVFYCVLLADASRADLKLELVKCCWVLLQLRKNICGHTGQQEGWAGESSLEKERHSMREHLETLDRAALTATLCQILDTFEGDEPLRPLVEAALHLTATGCFPAGPGGFLKKLQPLTATFFTHAQQMLRVTDFVLARCTKTQTAREIGEGVNYLQSLLARLPALLTEMSGDTWQASTAERLRSLYRAWAGAREALLRCFEETVGVRELLELSVREMAKDREWCDTAWECRDHEVLRRHAAHLCSWARQLASSIPEVEAVMARCPEGPSCLQTRDVFSRAASGLVDAARRVCDGLDGSNHPDILSPLRAQEDIPSPPPSRPVTQAHNTAAVDGTCSALLELSGGCVAAAKEALPVAEPSQTQALGQHQTIVSLTPRVISLAKETALQQLRAPSSLLQMALTLSKRICETKECLAAVAGPCKGNLISSDVWESFLEVQAKFSRAQMNTQALLEKAASCEGSCGLGKAGLELRCVRWAVSTHVLLRALDRFIGGDVLLLGELSSAVHNKLCSQSLLAAMSEISLRLQEAARLSALSCPEERGRSEILALREEVEVLVEALLDTSSTLSLSPLPRASLTVRWELLQRDLALRAKALLLHLEKVNAQQLRVIRDVIEPALSPLPQEDSERRKDAFEEKASQLMANVQWVKTTLRDIQELDSQEKLLSVAEHLLLLTSEAVGSARWLLQSRGDKGHPRLASTLWYWAAMAHYLLTQLCTTRGLRGHILQLIGQRLCNVGNQCCPRPCGSTAETSQALSHLGVAGTCPSGSGGQGAAQEAREMQNDLPSISFANGPAKCEREDGDKMSQVTKEMATRMLHMTQFLRKKGPIASKEQLISCARQIASDGQAFVKFGRVVAKHCPDGRCRAELLCAAEHTHTLSSQLGMVARVKAVTADSKSSSELLVSNARNLLQAVLHVLKAAEAACVKGLRQPPPGSEEEELAAFCMRWRKKLLRHRAEESVSSDRDELGLRRTGARAEPTLTATVQERSQNPLKDTQLGTLRNHCS</sequence>
<dbReference type="PANTHER" id="PTHR18914:SF30">
    <property type="entry name" value="VINCULIN_ALPHA-CATENIN FAMILY MEMBER 1"/>
    <property type="match status" value="1"/>
</dbReference>
<evidence type="ECO:0000313" key="7">
    <source>
        <dbReference type="EMBL" id="OPJ58968.1"/>
    </source>
</evidence>
<evidence type="ECO:0000256" key="4">
    <source>
        <dbReference type="SAM" id="Coils"/>
    </source>
</evidence>
<name>A0A1V4IG37_PATFA</name>
<dbReference type="GO" id="GO:0051015">
    <property type="term" value="F:actin filament binding"/>
    <property type="evidence" value="ECO:0007669"/>
    <property type="project" value="InterPro"/>
</dbReference>
<dbReference type="GO" id="GO:0098609">
    <property type="term" value="P:cell-cell adhesion"/>
    <property type="evidence" value="ECO:0007669"/>
    <property type="project" value="TreeGrafter"/>
</dbReference>
<evidence type="ECO:0000313" key="8">
    <source>
        <dbReference type="Proteomes" id="UP000190648"/>
    </source>
</evidence>
<feature type="coiled-coil region" evidence="4">
    <location>
        <begin position="37"/>
        <end position="64"/>
    </location>
</feature>
<keyword evidence="8" id="KW-1185">Reference proteome</keyword>
<dbReference type="GO" id="GO:0016477">
    <property type="term" value="P:cell migration"/>
    <property type="evidence" value="ECO:0007669"/>
    <property type="project" value="TreeGrafter"/>
</dbReference>
<keyword evidence="3" id="KW-0963">Cytoplasm</keyword>
<dbReference type="EMBL" id="LSYS01009753">
    <property type="protein sequence ID" value="OPJ58968.1"/>
    <property type="molecule type" value="Genomic_DNA"/>
</dbReference>
<dbReference type="GO" id="GO:0016342">
    <property type="term" value="C:catenin complex"/>
    <property type="evidence" value="ECO:0007669"/>
    <property type="project" value="TreeGrafter"/>
</dbReference>
<gene>
    <name evidence="7" type="ORF">AV530_000690</name>
</gene>
<comment type="similarity">
    <text evidence="2">Belongs to the vinculin/alpha-catenin family.</text>
</comment>
<feature type="region of interest" description="Disordered" evidence="5">
    <location>
        <begin position="1164"/>
        <end position="1211"/>
    </location>
</feature>
<evidence type="ECO:0000256" key="5">
    <source>
        <dbReference type="SAM" id="MobiDB-lite"/>
    </source>
</evidence>
<dbReference type="OrthoDB" id="29742at2759"/>
<dbReference type="Gene3D" id="1.20.120.230">
    <property type="entry name" value="Alpha-catenin/vinculin-like"/>
    <property type="match status" value="4"/>
</dbReference>
<comment type="subcellular location">
    <subcellularLocation>
        <location evidence="1">Cytoplasm</location>
    </subcellularLocation>
</comment>
<feature type="compositionally biased region" description="Basic and acidic residues" evidence="5">
    <location>
        <begin position="1164"/>
        <end position="1175"/>
    </location>
</feature>
<reference evidence="7 8" key="1">
    <citation type="submission" date="2016-02" db="EMBL/GenBank/DDBJ databases">
        <title>Band-tailed pigeon sequencing and assembly.</title>
        <authorList>
            <person name="Soares A.E."/>
            <person name="Novak B.J."/>
            <person name="Rice E.S."/>
            <person name="O'Connell B."/>
            <person name="Chang D."/>
            <person name="Weber S."/>
            <person name="Shapiro B."/>
        </authorList>
    </citation>
    <scope>NUCLEOTIDE SEQUENCE [LARGE SCALE GENOMIC DNA]</scope>
    <source>
        <strain evidence="7">BTP2013</strain>
        <tissue evidence="7">Blood</tissue>
    </source>
</reference>
<dbReference type="GO" id="GO:0005912">
    <property type="term" value="C:adherens junction"/>
    <property type="evidence" value="ECO:0007669"/>
    <property type="project" value="TreeGrafter"/>
</dbReference>
<dbReference type="GO" id="GO:0005737">
    <property type="term" value="C:cytoplasm"/>
    <property type="evidence" value="ECO:0007669"/>
    <property type="project" value="UniProtKB-SubCell"/>
</dbReference>
<protein>
    <submittedName>
        <fullName evidence="7">Uncharacterized protein</fullName>
    </submittedName>
</protein>